<feature type="domain" description="Core-binding (CB)" evidence="2">
    <location>
        <begin position="19"/>
        <end position="102"/>
    </location>
</feature>
<sequence>MGKIGGNRNFGFGKKMEWAGKNALADRYGDGHYATRAAHAERWRQFVTYAKAGGIKDARDISQELIRAYGGELAEKVRSGDMAVAYAQNLLSSVNVVLEALRGDQQMRISPAALVGQRMNVRSTAPAGMERSQVSQAAKALQNKGDERVAAVAELARDLGLRFREASLLDVRSALIEAKALGKVNITEGTKGGRGREVDRWIPISKQALHSLEKGVDIQGRERNLIPPEMRFNQWQDHANAAWRSVSHDHNLAGFHNLRAAYACDRYQQLTGHAAPVINHHRMAEKAVDQAARQVISYELGHSRIEVVSAYVGSAK</sequence>
<dbReference type="Gene3D" id="1.10.443.10">
    <property type="entry name" value="Intergrase catalytic core"/>
    <property type="match status" value="1"/>
</dbReference>
<dbReference type="SUPFAM" id="SSF56349">
    <property type="entry name" value="DNA breaking-rejoining enzymes"/>
    <property type="match status" value="1"/>
</dbReference>
<gene>
    <name evidence="3" type="ORF">MNBD_GAMMA26-401</name>
</gene>
<protein>
    <recommendedName>
        <fullName evidence="2">Core-binding (CB) domain-containing protein</fullName>
    </recommendedName>
</protein>
<evidence type="ECO:0000256" key="1">
    <source>
        <dbReference type="ARBA" id="ARBA00023172"/>
    </source>
</evidence>
<dbReference type="GO" id="GO:0015074">
    <property type="term" value="P:DNA integration"/>
    <property type="evidence" value="ECO:0007669"/>
    <property type="project" value="InterPro"/>
</dbReference>
<dbReference type="InterPro" id="IPR011010">
    <property type="entry name" value="DNA_brk_join_enz"/>
</dbReference>
<dbReference type="GO" id="GO:0006310">
    <property type="term" value="P:DNA recombination"/>
    <property type="evidence" value="ECO:0007669"/>
    <property type="project" value="UniProtKB-KW"/>
</dbReference>
<dbReference type="Pfam" id="PF12835">
    <property type="entry name" value="Integrase_1"/>
    <property type="match status" value="1"/>
</dbReference>
<organism evidence="3">
    <name type="scientific">hydrothermal vent metagenome</name>
    <dbReference type="NCBI Taxonomy" id="652676"/>
    <lineage>
        <taxon>unclassified sequences</taxon>
        <taxon>metagenomes</taxon>
        <taxon>ecological metagenomes</taxon>
    </lineage>
</organism>
<evidence type="ECO:0000259" key="2">
    <source>
        <dbReference type="PROSITE" id="PS51900"/>
    </source>
</evidence>
<proteinExistence type="predicted"/>
<dbReference type="InterPro" id="IPR044068">
    <property type="entry name" value="CB"/>
</dbReference>
<reference evidence="3" key="1">
    <citation type="submission" date="2018-06" db="EMBL/GenBank/DDBJ databases">
        <authorList>
            <person name="Zhirakovskaya E."/>
        </authorList>
    </citation>
    <scope>NUCLEOTIDE SEQUENCE</scope>
</reference>
<dbReference type="InterPro" id="IPR013762">
    <property type="entry name" value="Integrase-like_cat_sf"/>
</dbReference>
<keyword evidence="1" id="KW-0233">DNA recombination</keyword>
<dbReference type="PROSITE" id="PS51900">
    <property type="entry name" value="CB"/>
    <property type="match status" value="1"/>
</dbReference>
<dbReference type="AlphaFoldDB" id="A0A3B1AYF5"/>
<dbReference type="EMBL" id="UOFX01000019">
    <property type="protein sequence ID" value="VAX06821.1"/>
    <property type="molecule type" value="Genomic_DNA"/>
</dbReference>
<accession>A0A3B1AYF5</accession>
<evidence type="ECO:0000313" key="3">
    <source>
        <dbReference type="EMBL" id="VAX06821.1"/>
    </source>
</evidence>
<name>A0A3B1AYF5_9ZZZZ</name>
<dbReference type="GO" id="GO:0003677">
    <property type="term" value="F:DNA binding"/>
    <property type="evidence" value="ECO:0007669"/>
    <property type="project" value="InterPro"/>
</dbReference>
<dbReference type="InterPro" id="IPR024456">
    <property type="entry name" value="Integrase_catalytic_putative"/>
</dbReference>